<proteinExistence type="inferred from homology"/>
<dbReference type="EC" id="3.1.3.48" evidence="2"/>
<dbReference type="OrthoDB" id="9784339at2"/>
<evidence type="ECO:0000259" key="6">
    <source>
        <dbReference type="SMART" id="SM00226"/>
    </source>
</evidence>
<dbReference type="RefSeq" id="WP_132972171.1">
    <property type="nucleotide sequence ID" value="NZ_SMFX01000001.1"/>
</dbReference>
<dbReference type="PANTHER" id="PTHR11717:SF7">
    <property type="entry name" value="LOW MOLECULAR WEIGHT PHOSPHOTYROSINE PROTEIN PHOSPHATASE"/>
    <property type="match status" value="1"/>
</dbReference>
<dbReference type="Pfam" id="PF01451">
    <property type="entry name" value="LMWPc"/>
    <property type="match status" value="1"/>
</dbReference>
<comment type="similarity">
    <text evidence="1">Belongs to the low molecular weight phosphotyrosine protein phosphatase family.</text>
</comment>
<dbReference type="InterPro" id="IPR050438">
    <property type="entry name" value="LMW_PTPase"/>
</dbReference>
<evidence type="ECO:0000313" key="8">
    <source>
        <dbReference type="Proteomes" id="UP000295707"/>
    </source>
</evidence>
<dbReference type="PANTHER" id="PTHR11717">
    <property type="entry name" value="LOW MOLECULAR WEIGHT PROTEIN TYROSINE PHOSPHATASE"/>
    <property type="match status" value="1"/>
</dbReference>
<gene>
    <name evidence="7" type="ORF">DFR30_1640</name>
</gene>
<dbReference type="FunFam" id="3.40.50.2300:FF:000113">
    <property type="entry name" value="Low molecular weight protein-tyrosine-phosphatase"/>
    <property type="match status" value="1"/>
</dbReference>
<sequence length="161" mass="17984">MSKTKVLFVCMGNICRSPTAQGVFERLVEEAGLAAHVDIDSAGTHAYHVGEPPDRRATQAAAGRGIDLTSQRARRVREHDFESFDYVLAMDHDNLDELRAICPAHYQERVRLLLEFAETSQHGDVPDPYYGGAQGFERVLDMVEDGAQGLLEEIRQRIEVS</sequence>
<dbReference type="AlphaFoldDB" id="A0A4R1HM98"/>
<dbReference type="PRINTS" id="PR00719">
    <property type="entry name" value="LMWPTPASE"/>
</dbReference>
<evidence type="ECO:0000313" key="7">
    <source>
        <dbReference type="EMBL" id="TCK18362.1"/>
    </source>
</evidence>
<dbReference type="CDD" id="cd16343">
    <property type="entry name" value="LMWPTP"/>
    <property type="match status" value="1"/>
</dbReference>
<evidence type="ECO:0000256" key="4">
    <source>
        <dbReference type="ARBA" id="ARBA00022912"/>
    </source>
</evidence>
<comment type="caution">
    <text evidence="7">The sequence shown here is derived from an EMBL/GenBank/DDBJ whole genome shotgun (WGS) entry which is preliminary data.</text>
</comment>
<dbReference type="SMART" id="SM00226">
    <property type="entry name" value="LMWPc"/>
    <property type="match status" value="1"/>
</dbReference>
<evidence type="ECO:0000256" key="2">
    <source>
        <dbReference type="ARBA" id="ARBA00013064"/>
    </source>
</evidence>
<dbReference type="SUPFAM" id="SSF52788">
    <property type="entry name" value="Phosphotyrosine protein phosphatases I"/>
    <property type="match status" value="1"/>
</dbReference>
<evidence type="ECO:0000256" key="3">
    <source>
        <dbReference type="ARBA" id="ARBA00022801"/>
    </source>
</evidence>
<feature type="domain" description="Phosphotyrosine protein phosphatase I" evidence="6">
    <location>
        <begin position="4"/>
        <end position="153"/>
    </location>
</feature>
<reference evidence="7 8" key="1">
    <citation type="submission" date="2019-03" db="EMBL/GenBank/DDBJ databases">
        <title>Genomic Encyclopedia of Type Strains, Phase IV (KMG-IV): sequencing the most valuable type-strain genomes for metagenomic binning, comparative biology and taxonomic classification.</title>
        <authorList>
            <person name="Goeker M."/>
        </authorList>
    </citation>
    <scope>NUCLEOTIDE SEQUENCE [LARGE SCALE GENOMIC DNA]</scope>
    <source>
        <strain evidence="7 8">DSM 19610</strain>
    </source>
</reference>
<evidence type="ECO:0000256" key="1">
    <source>
        <dbReference type="ARBA" id="ARBA00011063"/>
    </source>
</evidence>
<dbReference type="InterPro" id="IPR017867">
    <property type="entry name" value="Tyr_phospatase_low_mol_wt"/>
</dbReference>
<feature type="active site" description="Nucleophile" evidence="5">
    <location>
        <position position="10"/>
    </location>
</feature>
<feature type="active site" description="Proton donor" evidence="5">
    <location>
        <position position="127"/>
    </location>
</feature>
<dbReference type="Gene3D" id="3.40.50.2300">
    <property type="match status" value="1"/>
</dbReference>
<accession>A0A4R1HM98</accession>
<dbReference type="InterPro" id="IPR036196">
    <property type="entry name" value="Ptyr_pPase_sf"/>
</dbReference>
<dbReference type="EMBL" id="SMFX01000001">
    <property type="protein sequence ID" value="TCK18362.1"/>
    <property type="molecule type" value="Genomic_DNA"/>
</dbReference>
<keyword evidence="4" id="KW-0904">Protein phosphatase</keyword>
<protein>
    <recommendedName>
        <fullName evidence="2">protein-tyrosine-phosphatase</fullName>
        <ecNumber evidence="2">3.1.3.48</ecNumber>
    </recommendedName>
</protein>
<feature type="active site" evidence="5">
    <location>
        <position position="16"/>
    </location>
</feature>
<evidence type="ECO:0000256" key="5">
    <source>
        <dbReference type="PIRSR" id="PIRSR617867-1"/>
    </source>
</evidence>
<name>A0A4R1HM98_9GAMM</name>
<keyword evidence="8" id="KW-1185">Reference proteome</keyword>
<dbReference type="GO" id="GO:0004725">
    <property type="term" value="F:protein tyrosine phosphatase activity"/>
    <property type="evidence" value="ECO:0007669"/>
    <property type="project" value="UniProtKB-EC"/>
</dbReference>
<keyword evidence="3" id="KW-0378">Hydrolase</keyword>
<dbReference type="InterPro" id="IPR023485">
    <property type="entry name" value="Ptyr_pPase"/>
</dbReference>
<dbReference type="Proteomes" id="UP000295707">
    <property type="component" value="Unassembled WGS sequence"/>
</dbReference>
<organism evidence="7 8">
    <name type="scientific">Thiogranum longum</name>
    <dbReference type="NCBI Taxonomy" id="1537524"/>
    <lineage>
        <taxon>Bacteria</taxon>
        <taxon>Pseudomonadati</taxon>
        <taxon>Pseudomonadota</taxon>
        <taxon>Gammaproteobacteria</taxon>
        <taxon>Chromatiales</taxon>
        <taxon>Ectothiorhodospiraceae</taxon>
        <taxon>Thiogranum</taxon>
    </lineage>
</organism>